<gene>
    <name evidence="6" type="ORF">GCM10009613_34680</name>
</gene>
<keyword evidence="7" id="KW-1185">Reference proteome</keyword>
<feature type="domain" description="Luciferase-like" evidence="5">
    <location>
        <begin position="1"/>
        <end position="227"/>
    </location>
</feature>
<comment type="caution">
    <text evidence="6">The sequence shown here is derived from an EMBL/GenBank/DDBJ whole genome shotgun (WGS) entry which is preliminary data.</text>
</comment>
<proteinExistence type="predicted"/>
<protein>
    <submittedName>
        <fullName evidence="6">LLM class flavin-dependent oxidoreductase</fullName>
    </submittedName>
</protein>
<reference evidence="7" key="1">
    <citation type="journal article" date="2019" name="Int. J. Syst. Evol. Microbiol.">
        <title>The Global Catalogue of Microorganisms (GCM) 10K type strain sequencing project: providing services to taxonomists for standard genome sequencing and annotation.</title>
        <authorList>
            <consortium name="The Broad Institute Genomics Platform"/>
            <consortium name="The Broad Institute Genome Sequencing Center for Infectious Disease"/>
            <person name="Wu L."/>
            <person name="Ma J."/>
        </authorList>
    </citation>
    <scope>NUCLEOTIDE SEQUENCE [LARGE SCALE GENOMIC DNA]</scope>
    <source>
        <strain evidence="7">JCM 11896</strain>
    </source>
</reference>
<dbReference type="InterPro" id="IPR050172">
    <property type="entry name" value="SsuD_RutA_monooxygenase"/>
</dbReference>
<dbReference type="EMBL" id="BAAAJK010000014">
    <property type="protein sequence ID" value="GAA1391696.1"/>
    <property type="molecule type" value="Genomic_DNA"/>
</dbReference>
<keyword evidence="3" id="KW-0560">Oxidoreductase</keyword>
<dbReference type="Pfam" id="PF00296">
    <property type="entry name" value="Bac_luciferase"/>
    <property type="match status" value="1"/>
</dbReference>
<keyword evidence="2" id="KW-0288">FMN</keyword>
<evidence type="ECO:0000256" key="2">
    <source>
        <dbReference type="ARBA" id="ARBA00022643"/>
    </source>
</evidence>
<dbReference type="Proteomes" id="UP001501414">
    <property type="component" value="Unassembled WGS sequence"/>
</dbReference>
<evidence type="ECO:0000313" key="7">
    <source>
        <dbReference type="Proteomes" id="UP001501414"/>
    </source>
</evidence>
<dbReference type="InterPro" id="IPR011251">
    <property type="entry name" value="Luciferase-like_dom"/>
</dbReference>
<dbReference type="SUPFAM" id="SSF51679">
    <property type="entry name" value="Bacterial luciferase-like"/>
    <property type="match status" value="1"/>
</dbReference>
<accession>A0ABP4IN88</accession>
<dbReference type="Gene3D" id="3.20.20.30">
    <property type="entry name" value="Luciferase-like domain"/>
    <property type="match status" value="1"/>
</dbReference>
<keyword evidence="1" id="KW-0285">Flavoprotein</keyword>
<evidence type="ECO:0000256" key="3">
    <source>
        <dbReference type="ARBA" id="ARBA00023002"/>
    </source>
</evidence>
<evidence type="ECO:0000256" key="4">
    <source>
        <dbReference type="ARBA" id="ARBA00023033"/>
    </source>
</evidence>
<dbReference type="PANTHER" id="PTHR42847:SF4">
    <property type="entry name" value="ALKANESULFONATE MONOOXYGENASE-RELATED"/>
    <property type="match status" value="1"/>
</dbReference>
<evidence type="ECO:0000313" key="6">
    <source>
        <dbReference type="EMBL" id="GAA1391696.1"/>
    </source>
</evidence>
<dbReference type="PANTHER" id="PTHR42847">
    <property type="entry name" value="ALKANESULFONATE MONOOXYGENASE"/>
    <property type="match status" value="1"/>
</dbReference>
<organism evidence="6 7">
    <name type="scientific">Pseudonocardia kongjuensis</name>
    <dbReference type="NCBI Taxonomy" id="102227"/>
    <lineage>
        <taxon>Bacteria</taxon>
        <taxon>Bacillati</taxon>
        <taxon>Actinomycetota</taxon>
        <taxon>Actinomycetes</taxon>
        <taxon>Pseudonocardiales</taxon>
        <taxon>Pseudonocardiaceae</taxon>
        <taxon>Pseudonocardia</taxon>
    </lineage>
</organism>
<dbReference type="RefSeq" id="WP_344023656.1">
    <property type="nucleotide sequence ID" value="NZ_BAAAJK010000014.1"/>
</dbReference>
<evidence type="ECO:0000256" key="1">
    <source>
        <dbReference type="ARBA" id="ARBA00022630"/>
    </source>
</evidence>
<dbReference type="InterPro" id="IPR036661">
    <property type="entry name" value="Luciferase-like_sf"/>
</dbReference>
<keyword evidence="4" id="KW-0503">Monooxygenase</keyword>
<evidence type="ECO:0000259" key="5">
    <source>
        <dbReference type="Pfam" id="PF00296"/>
    </source>
</evidence>
<name>A0ABP4IN88_9PSEU</name>
<sequence>MKIGITLPNQVLGMDPRIIPRWAALAEEAGFSTLGTVGRFAYPGVSDTVALAASAGATSRIGLLSHVLLAPTWPAHLLAKEVAGIDGVSGGRLTLGIGAGIRDDDFVVEGHGPRDRGRRLDADLEIYRSVWKGDPVGGGSRSAVPPGTRQIPLLFGATSDAAFRRAAREGDGYIGATLPPSMVAPSFDAAREAWDRAGRSSPPRLVALSYVGIGALEQARANVHDYYSVFGDELATMVSGGLAGGTAAIRERVAEFEELGADELMLLSGIADLDEVARLADTVL</sequence>